<dbReference type="SUPFAM" id="SSF53597">
    <property type="entry name" value="Dihydrofolate reductase-like"/>
    <property type="match status" value="1"/>
</dbReference>
<comment type="caution">
    <text evidence="11">The sequence shown here is derived from an EMBL/GenBank/DDBJ whole genome shotgun (WGS) entry which is preliminary data.</text>
</comment>
<dbReference type="GO" id="GO:0046655">
    <property type="term" value="P:folic acid metabolic process"/>
    <property type="evidence" value="ECO:0007669"/>
    <property type="project" value="TreeGrafter"/>
</dbReference>
<evidence type="ECO:0000256" key="3">
    <source>
        <dbReference type="ARBA" id="ARBA00012856"/>
    </source>
</evidence>
<dbReference type="GO" id="GO:0046452">
    <property type="term" value="P:dihydrofolate metabolic process"/>
    <property type="evidence" value="ECO:0007669"/>
    <property type="project" value="TreeGrafter"/>
</dbReference>
<organism evidence="11 13">
    <name type="scientific">Alkalihalobacillus alcalophilus ATCC 27647 = CGMCC 1.3604</name>
    <dbReference type="NCBI Taxonomy" id="1218173"/>
    <lineage>
        <taxon>Bacteria</taxon>
        <taxon>Bacillati</taxon>
        <taxon>Bacillota</taxon>
        <taxon>Bacilli</taxon>
        <taxon>Bacillales</taxon>
        <taxon>Bacillaceae</taxon>
        <taxon>Alkalihalobacillus</taxon>
    </lineage>
</organism>
<dbReference type="CDD" id="cd00209">
    <property type="entry name" value="DHFR"/>
    <property type="match status" value="1"/>
</dbReference>
<evidence type="ECO:0000313" key="11">
    <source>
        <dbReference type="EMBL" id="KGA96404.1"/>
    </source>
</evidence>
<dbReference type="Pfam" id="PF00186">
    <property type="entry name" value="DHFR_1"/>
    <property type="match status" value="1"/>
</dbReference>
<comment type="pathway">
    <text evidence="1 8">Cofactor biosynthesis; tetrahydrofolate biosynthesis; 5,6,7,8-tetrahydrofolate from 7,8-dihydrofolate: step 1/1.</text>
</comment>
<evidence type="ECO:0000313" key="12">
    <source>
        <dbReference type="EMBL" id="THG90856.1"/>
    </source>
</evidence>
<accession>A0A094WF70</accession>
<keyword evidence="6 8" id="KW-0560">Oxidoreductase</keyword>
<comment type="similarity">
    <text evidence="2 8 9">Belongs to the dihydrofolate reductase family.</text>
</comment>
<reference evidence="12 14" key="2">
    <citation type="submission" date="2014-01" db="EMBL/GenBank/DDBJ databases">
        <title>Draft genome sequencing of Bacillus alcalophilus CGMCC 1.3604.</title>
        <authorList>
            <person name="Yang J."/>
            <person name="Diao L."/>
            <person name="Yang S."/>
        </authorList>
    </citation>
    <scope>NUCLEOTIDE SEQUENCE [LARGE SCALE GENOMIC DNA]</scope>
    <source>
        <strain evidence="12 14">CGMCC 1.3604</strain>
    </source>
</reference>
<dbReference type="PRINTS" id="PR00070">
    <property type="entry name" value="DHFR"/>
</dbReference>
<evidence type="ECO:0000256" key="8">
    <source>
        <dbReference type="PIRNR" id="PIRNR000194"/>
    </source>
</evidence>
<comment type="function">
    <text evidence="7 8">Key enzyme in folate metabolism. Catalyzes an essential reaction for de novo glycine and purine synthesis, and for DNA precursor synthesis.</text>
</comment>
<reference evidence="11 13" key="1">
    <citation type="journal article" date="2014" name="Genome Announc.">
        <title>Draft Genome Sequence of Bacillus alcalophilus AV1934, a Classic Alkaliphile Isolated from Human Feces in 1934.</title>
        <authorList>
            <person name="Attie O."/>
            <person name="Jayaprakash A."/>
            <person name="Shah H."/>
            <person name="Paulsen I.T."/>
            <person name="Morino M."/>
            <person name="Takahashi Y."/>
            <person name="Narumi I."/>
            <person name="Sachidanandam R."/>
            <person name="Satoh K."/>
            <person name="Ito M."/>
            <person name="Krulwich T.A."/>
        </authorList>
    </citation>
    <scope>NUCLEOTIDE SEQUENCE [LARGE SCALE GENOMIC DNA]</scope>
    <source>
        <strain evidence="11 13">AV1934</strain>
    </source>
</reference>
<dbReference type="GO" id="GO:0005829">
    <property type="term" value="C:cytosol"/>
    <property type="evidence" value="ECO:0007669"/>
    <property type="project" value="TreeGrafter"/>
</dbReference>
<keyword evidence="13" id="KW-1185">Reference proteome</keyword>
<dbReference type="PIRSF" id="PIRSF000194">
    <property type="entry name" value="DHFR"/>
    <property type="match status" value="1"/>
</dbReference>
<dbReference type="PANTHER" id="PTHR48069:SF3">
    <property type="entry name" value="DIHYDROFOLATE REDUCTASE"/>
    <property type="match status" value="1"/>
</dbReference>
<dbReference type="PANTHER" id="PTHR48069">
    <property type="entry name" value="DIHYDROFOLATE REDUCTASE"/>
    <property type="match status" value="1"/>
</dbReference>
<dbReference type="AlphaFoldDB" id="A0A094WF70"/>
<evidence type="ECO:0000256" key="2">
    <source>
        <dbReference type="ARBA" id="ARBA00009539"/>
    </source>
</evidence>
<dbReference type="OrthoDB" id="9804315at2"/>
<feature type="domain" description="DHFR" evidence="10">
    <location>
        <begin position="1"/>
        <end position="159"/>
    </location>
</feature>
<keyword evidence="4 8" id="KW-0554">One-carbon metabolism</keyword>
<dbReference type="GO" id="GO:0070401">
    <property type="term" value="F:NADP+ binding"/>
    <property type="evidence" value="ECO:0007669"/>
    <property type="project" value="UniProtKB-ARBA"/>
</dbReference>
<dbReference type="Gene3D" id="3.40.430.10">
    <property type="entry name" value="Dihydrofolate Reductase, subunit A"/>
    <property type="match status" value="1"/>
</dbReference>
<dbReference type="Proteomes" id="UP000002754">
    <property type="component" value="Unassembled WGS sequence"/>
</dbReference>
<evidence type="ECO:0000259" key="10">
    <source>
        <dbReference type="PROSITE" id="PS51330"/>
    </source>
</evidence>
<dbReference type="InterPro" id="IPR017925">
    <property type="entry name" value="DHFR_CS"/>
</dbReference>
<dbReference type="RefSeq" id="WP_003321978.1">
    <property type="nucleotide sequence ID" value="NZ_ALPT02000062.1"/>
</dbReference>
<evidence type="ECO:0000256" key="5">
    <source>
        <dbReference type="ARBA" id="ARBA00022857"/>
    </source>
</evidence>
<evidence type="ECO:0000256" key="1">
    <source>
        <dbReference type="ARBA" id="ARBA00004903"/>
    </source>
</evidence>
<dbReference type="PROSITE" id="PS51330">
    <property type="entry name" value="DHFR_2"/>
    <property type="match status" value="1"/>
</dbReference>
<dbReference type="STRING" id="1218173.BALCAV_0216275"/>
<evidence type="ECO:0000256" key="4">
    <source>
        <dbReference type="ARBA" id="ARBA00022563"/>
    </source>
</evidence>
<comment type="catalytic activity">
    <reaction evidence="8">
        <text>(6S)-5,6,7,8-tetrahydrofolate + NADP(+) = 7,8-dihydrofolate + NADPH + H(+)</text>
        <dbReference type="Rhea" id="RHEA:15009"/>
        <dbReference type="ChEBI" id="CHEBI:15378"/>
        <dbReference type="ChEBI" id="CHEBI:57451"/>
        <dbReference type="ChEBI" id="CHEBI:57453"/>
        <dbReference type="ChEBI" id="CHEBI:57783"/>
        <dbReference type="ChEBI" id="CHEBI:58349"/>
        <dbReference type="EC" id="1.5.1.3"/>
    </reaction>
</comment>
<dbReference type="PROSITE" id="PS00075">
    <property type="entry name" value="DHFR_1"/>
    <property type="match status" value="1"/>
</dbReference>
<dbReference type="GO" id="GO:0046654">
    <property type="term" value="P:tetrahydrofolate biosynthetic process"/>
    <property type="evidence" value="ECO:0007669"/>
    <property type="project" value="UniProtKB-UniPathway"/>
</dbReference>
<sequence>MISYIFAMAEDGVIGKDNDMPWHLPNDLKYFKKVTSGSTVVMGRKTYESLGRALPKRRNIVLTTDEAYQAPGCEVVHSKEEVLKAIAGENEAFVIGGAGLYDLFRGEVEKIYVTKINESFVGDTFFPKWDWTNWELIAQQEGTTDQENKYQHTFLTYQKRG</sequence>
<dbReference type="GO" id="GO:0006730">
    <property type="term" value="P:one-carbon metabolic process"/>
    <property type="evidence" value="ECO:0007669"/>
    <property type="project" value="UniProtKB-KW"/>
</dbReference>
<evidence type="ECO:0000256" key="6">
    <source>
        <dbReference type="ARBA" id="ARBA00023002"/>
    </source>
</evidence>
<evidence type="ECO:0000256" key="7">
    <source>
        <dbReference type="ARBA" id="ARBA00025067"/>
    </source>
</evidence>
<dbReference type="EC" id="1.5.1.3" evidence="3 8"/>
<protein>
    <recommendedName>
        <fullName evidence="3 8">Dihydrofolate reductase</fullName>
        <ecNumber evidence="3 8">1.5.1.3</ecNumber>
    </recommendedName>
</protein>
<evidence type="ECO:0000256" key="9">
    <source>
        <dbReference type="RuleBase" id="RU004474"/>
    </source>
</evidence>
<name>A0A094WF70_ALKAL</name>
<dbReference type="FunFam" id="3.40.430.10:FF:000001">
    <property type="entry name" value="Dihydrofolate reductase"/>
    <property type="match status" value="1"/>
</dbReference>
<evidence type="ECO:0000313" key="14">
    <source>
        <dbReference type="Proteomes" id="UP000297014"/>
    </source>
</evidence>
<evidence type="ECO:0000313" key="13">
    <source>
        <dbReference type="Proteomes" id="UP000002754"/>
    </source>
</evidence>
<dbReference type="EMBL" id="ALPT02000062">
    <property type="protein sequence ID" value="KGA96404.1"/>
    <property type="molecule type" value="Genomic_DNA"/>
</dbReference>
<dbReference type="EMBL" id="JALP01000108">
    <property type="protein sequence ID" value="THG90856.1"/>
    <property type="molecule type" value="Genomic_DNA"/>
</dbReference>
<dbReference type="InterPro" id="IPR024072">
    <property type="entry name" value="DHFR-like_dom_sf"/>
</dbReference>
<dbReference type="InterPro" id="IPR001796">
    <property type="entry name" value="DHFR_dom"/>
</dbReference>
<dbReference type="Proteomes" id="UP000297014">
    <property type="component" value="Unassembled WGS sequence"/>
</dbReference>
<keyword evidence="5 8" id="KW-0521">NADP</keyword>
<dbReference type="InterPro" id="IPR012259">
    <property type="entry name" value="DHFR"/>
</dbReference>
<proteinExistence type="inferred from homology"/>
<dbReference type="eggNOG" id="COG0262">
    <property type="taxonomic scope" value="Bacteria"/>
</dbReference>
<dbReference type="UniPathway" id="UPA00077">
    <property type="reaction ID" value="UER00158"/>
</dbReference>
<dbReference type="GO" id="GO:0004146">
    <property type="term" value="F:dihydrofolate reductase activity"/>
    <property type="evidence" value="ECO:0007669"/>
    <property type="project" value="UniProtKB-EC"/>
</dbReference>
<gene>
    <name evidence="12" type="ORF">AJ85_08445</name>
    <name evidence="11" type="ORF">BALCAV_0216275</name>
</gene>